<keyword evidence="3" id="KW-1185">Reference proteome</keyword>
<evidence type="ECO:0000256" key="1">
    <source>
        <dbReference type="SAM" id="Coils"/>
    </source>
</evidence>
<sequence length="137" mass="15664">MALAKELAALKLVSYLDLDEEDILKLTTLGNGANSKDTIDTIKKSLVLWNKSYRELMAKCNLLGRGEEKVKEKSTKLKARVQELQTTVEVKESEYLMSHKASKKANFFLADWVIENYHLGQVLEVVELMMKKKLSWS</sequence>
<keyword evidence="1" id="KW-0175">Coiled coil</keyword>
<comment type="caution">
    <text evidence="2">The sequence shown here is derived from an EMBL/GenBank/DDBJ whole genome shotgun (WGS) entry which is preliminary data.</text>
</comment>
<dbReference type="PANTHER" id="PTHR47344:SF1">
    <property type="entry name" value="RING ZINC FINGER PROTEIN-RELATED"/>
    <property type="match status" value="1"/>
</dbReference>
<organism evidence="2 3">
    <name type="scientific">Lupinus luteus</name>
    <name type="common">European yellow lupine</name>
    <dbReference type="NCBI Taxonomy" id="3873"/>
    <lineage>
        <taxon>Eukaryota</taxon>
        <taxon>Viridiplantae</taxon>
        <taxon>Streptophyta</taxon>
        <taxon>Embryophyta</taxon>
        <taxon>Tracheophyta</taxon>
        <taxon>Spermatophyta</taxon>
        <taxon>Magnoliopsida</taxon>
        <taxon>eudicotyledons</taxon>
        <taxon>Gunneridae</taxon>
        <taxon>Pentapetalae</taxon>
        <taxon>rosids</taxon>
        <taxon>fabids</taxon>
        <taxon>Fabales</taxon>
        <taxon>Fabaceae</taxon>
        <taxon>Papilionoideae</taxon>
        <taxon>50 kb inversion clade</taxon>
        <taxon>genistoids sensu lato</taxon>
        <taxon>core genistoids</taxon>
        <taxon>Genisteae</taxon>
        <taxon>Lupinus</taxon>
    </lineage>
</organism>
<dbReference type="AlphaFoldDB" id="A0AAV1YBQ4"/>
<reference evidence="2 3" key="1">
    <citation type="submission" date="2024-03" db="EMBL/GenBank/DDBJ databases">
        <authorList>
            <person name="Martinez-Hernandez J."/>
        </authorList>
    </citation>
    <scope>NUCLEOTIDE SEQUENCE [LARGE SCALE GENOMIC DNA]</scope>
</reference>
<name>A0AAV1YBQ4_LUPLU</name>
<feature type="coiled-coil region" evidence="1">
    <location>
        <begin position="67"/>
        <end position="94"/>
    </location>
</feature>
<dbReference type="Proteomes" id="UP001497480">
    <property type="component" value="Unassembled WGS sequence"/>
</dbReference>
<proteinExistence type="predicted"/>
<dbReference type="PANTHER" id="PTHR47344">
    <property type="entry name" value="RING ZINC FINGER PROTEIN-RELATED"/>
    <property type="match status" value="1"/>
</dbReference>
<dbReference type="EMBL" id="CAXHTB010000023">
    <property type="protein sequence ID" value="CAL0330984.1"/>
    <property type="molecule type" value="Genomic_DNA"/>
</dbReference>
<evidence type="ECO:0000313" key="3">
    <source>
        <dbReference type="Proteomes" id="UP001497480"/>
    </source>
</evidence>
<evidence type="ECO:0000313" key="2">
    <source>
        <dbReference type="EMBL" id="CAL0330984.1"/>
    </source>
</evidence>
<protein>
    <submittedName>
        <fullName evidence="2">Uncharacterized protein</fullName>
    </submittedName>
</protein>
<gene>
    <name evidence="2" type="ORF">LLUT_LOCUS32044</name>
</gene>
<accession>A0AAV1YBQ4</accession>